<evidence type="ECO:0000256" key="1">
    <source>
        <dbReference type="ARBA" id="ARBA00008792"/>
    </source>
</evidence>
<dbReference type="Gene3D" id="3.40.50.300">
    <property type="entry name" value="P-loop containing nucleotide triphosphate hydrolases"/>
    <property type="match status" value="2"/>
</dbReference>
<dbReference type="Pfam" id="PF24471">
    <property type="entry name" value="KH_DEAH11"/>
    <property type="match status" value="1"/>
</dbReference>
<proteinExistence type="inferred from homology"/>
<evidence type="ECO:0000256" key="10">
    <source>
        <dbReference type="ARBA" id="ARBA00022806"/>
    </source>
</evidence>
<keyword evidence="11" id="KW-0862">Zinc</keyword>
<evidence type="ECO:0000256" key="11">
    <source>
        <dbReference type="ARBA" id="ARBA00022833"/>
    </source>
</evidence>
<dbReference type="Pfam" id="PF24638">
    <property type="entry name" value="KH_DEAH11_1st"/>
    <property type="match status" value="1"/>
</dbReference>
<dbReference type="GO" id="GO:0016787">
    <property type="term" value="F:hydrolase activity"/>
    <property type="evidence" value="ECO:0007669"/>
    <property type="project" value="UniProtKB-KW"/>
</dbReference>
<evidence type="ECO:0000256" key="8">
    <source>
        <dbReference type="ARBA" id="ARBA00022786"/>
    </source>
</evidence>
<dbReference type="SMART" id="SM00647">
    <property type="entry name" value="IBR"/>
    <property type="match status" value="1"/>
</dbReference>
<feature type="domain" description="Helicase ATP-binding" evidence="15">
    <location>
        <begin position="260"/>
        <end position="424"/>
    </location>
</feature>
<dbReference type="FunFam" id="1.20.120.1750:FF:000020">
    <property type="entry name" value="ATP-dependent RNA helicase DEAH12 chloroplastic"/>
    <property type="match status" value="1"/>
</dbReference>
<dbReference type="PROSITE" id="PS51194">
    <property type="entry name" value="HELICASE_CTER"/>
    <property type="match status" value="1"/>
</dbReference>
<dbReference type="Pfam" id="PF00271">
    <property type="entry name" value="Helicase_C"/>
    <property type="match status" value="1"/>
</dbReference>
<keyword evidence="6" id="KW-0547">Nucleotide-binding</keyword>
<dbReference type="Pfam" id="PF26200">
    <property type="entry name" value="Rcat_RNF216"/>
    <property type="match status" value="1"/>
</dbReference>
<dbReference type="InterPro" id="IPR002867">
    <property type="entry name" value="IBR_dom"/>
</dbReference>
<dbReference type="InterPro" id="IPR056245">
    <property type="entry name" value="KH_DEAH11/12"/>
</dbReference>
<dbReference type="InterPro" id="IPR013087">
    <property type="entry name" value="Znf_C2H2_type"/>
</dbReference>
<dbReference type="FunFam" id="3.40.50.300:FF:001279">
    <property type="entry name" value="ATP-dependent RNA helicase DEAH12 chloroplastic"/>
    <property type="match status" value="1"/>
</dbReference>
<name>A0AAD8NWL0_TARER</name>
<dbReference type="FunFam" id="3.40.50.300:FF:002114">
    <property type="entry name" value="ATP-dependent RNA helicase DEAH12 chloroplastic"/>
    <property type="match status" value="1"/>
</dbReference>
<dbReference type="Gene3D" id="1.20.120.1080">
    <property type="match status" value="1"/>
</dbReference>
<sequence length="1712" mass="193962">MLPSYRSGSSPANNRQYHHRRRDRSPPPSQRRPNFIIELRSQNTDQNSSYNRHEIVTLMEKFNSCPDDFFLYESGVVAGRFFYQQWPNALETIVYMWKVLLNDGGLSFMPRLVQNLMVPSDTVEFNSRVRVLFREKIVRVMEGELVKKLEKKLEEVCREIVRLELLLKKPKRLVVHKELSNKKEGNVREKELIEKRIKEFRCAMECLLDYIDGKVFSSCDVNVLMLKGTCDWNKIYWMIKRECRRLDDGLPIYADRKGILSQIHCQQVMVLIGETGSGKSTQLVQFLADSGVAGDKSIVCTQPRKLAAISLANRVREESHGCYEDNSIICSSTYSSLNQLDSKVIYMTDHCLLQHYMDDKNFSWASCIIVDEAHERSLNTDLLLALIKDLLQRRSDLRFIIMSATADAEQLSRYFFGCGTYHVVGRTFPVDIRYVPQVSSSSIVPSGFVAPYVSDVLRTVGEIHRMEGDGTILAFLTSQLEVEWACDHFKEPSTVSLPLHGKLSHEEQYRVYTSYPNKRKVIFSTNLAETSLTIPGVKYVVDSGMVKEVRFEPGTGMNVLRVCTISQSSANQRAGRAGRTEPGKCYRIYGESDFRSMPSHQEPEIRRVNLGIAVLRILALGVQKVEEFDFIDAPCNTAIESAIKNLIQLGAIILEHGIHKLTKDGRMLVKLGIEPRLGKMILKSFEKRLGREGLVLAAVMANSSSIFCRVGREEEKHKSDCLKVQFCHPGGDLFTLLSVYRKWESVPRDKRNQWCWDNSINAKSMRRCQEAVQEMESCLQHELNIIIPTYWRWDPTVNTECDQALKDVILSALADSIAMYSGNDNLGYEVASTGIHVQLHPSCSLLIFGERPSWVVFGEIIAMPKQYLVCVTSIDFDSLRTLSPAPFDISQIDRRKLQLTVLKSFGTTLLKRFCGKSNSSLKLLVSNIKDIVNDDRIRLEVSVEHNEVNLFAPSEHMGQVSEIVNSVLEREGKWIQNECFEKCLFPVRHVSPPIALLGSGAEIKHLELEKRFLTVDIYVHGSHDVEEKDLLSLLEKLTSGNICAVHKLNVVSQDNEKWGRVTFLTPEAAEKATKVTPVDFNGSTLKIAPSRSNIGGDSRFLSFPAVKAKVSWPRRRNRGFAFVQCNPDDVPAMVEDFSNLLIGDKFLNCRQSMTSNDSIMLSGLDFGVFEDELSEVLSRATSRKILKLFLPRAVAVENPPLTVLEEALFKEVSSFMPAGNSKNECVSVHIFACEPLDYYMKAEISFDGSLHLEAAKALEQIAGKALPGCQAWQKIKCQQQFNSSVSCPASVYMVIKDQLHSLLKNLQLRKGAEFFFDRNENGTYRVRISAKATKIMAESRRPLEQLMNGRTIIDDRLSPPVIQLIFSREGFSLQRSIQRETGTYFLFDNHNHSVRVFGPLTKLDLAQHKLIQSLVALHENKQLDVHLRGPTFPPDFMKRVVEKFGPDLHGLKERFPGSDFTLNTRHHIISIRGTKELKQEVEETIHEILQTPTSTPNEAVTPSSCPICLCDVEDGYCLENCKHEFCRSCLVEQCESAIKNPGNSFPIRCAHEGCGALILVVDLKSLLVADKVEELFRASLGSFVASSCGKYRFCPSPDCPSVYQVTDDGRPFMCGACSVETCSGCHLEYHPFLSCERYKEFKRDPDLSLKEWMKGKEEGVRHCPVCMFTIEKVDGCNHIECRCGIHICWVCLENFKTSDECYAHLRSIHHAI</sequence>
<dbReference type="SMART" id="SM00490">
    <property type="entry name" value="HELICc"/>
    <property type="match status" value="1"/>
</dbReference>
<dbReference type="InterPro" id="IPR027417">
    <property type="entry name" value="P-loop_NTPase"/>
</dbReference>
<dbReference type="InterPro" id="IPR056244">
    <property type="entry name" value="RRM_DEAH11/12"/>
</dbReference>
<dbReference type="Pfam" id="PF07717">
    <property type="entry name" value="OB_NTP_bind"/>
    <property type="match status" value="1"/>
</dbReference>
<dbReference type="Gene3D" id="3.30.40.10">
    <property type="entry name" value="Zinc/RING finger domain, C3HC4 (zinc finger)"/>
    <property type="match status" value="1"/>
</dbReference>
<evidence type="ECO:0000256" key="6">
    <source>
        <dbReference type="ARBA" id="ARBA00022741"/>
    </source>
</evidence>
<dbReference type="SMART" id="SM00847">
    <property type="entry name" value="HA2"/>
    <property type="match status" value="1"/>
</dbReference>
<dbReference type="CDD" id="cd18791">
    <property type="entry name" value="SF2_C_RHA"/>
    <property type="match status" value="1"/>
</dbReference>
<dbReference type="InterPro" id="IPR044066">
    <property type="entry name" value="TRIAD_supradom"/>
</dbReference>
<dbReference type="Pfam" id="PF24641">
    <property type="entry name" value="KH_DEAH11_2nd"/>
    <property type="match status" value="1"/>
</dbReference>
<dbReference type="GO" id="GO:0016740">
    <property type="term" value="F:transferase activity"/>
    <property type="evidence" value="ECO:0007669"/>
    <property type="project" value="UniProtKB-KW"/>
</dbReference>
<keyword evidence="8" id="KW-0833">Ubl conjugation pathway</keyword>
<gene>
    <name evidence="18" type="ORF">QVD17_19060</name>
</gene>
<feature type="domain" description="Helicase C-terminal" evidence="16">
    <location>
        <begin position="452"/>
        <end position="621"/>
    </location>
</feature>
<dbReference type="InterPro" id="IPR056248">
    <property type="entry name" value="RBD_DEAH11/12"/>
</dbReference>
<accession>A0AAD8NWL0</accession>
<dbReference type="InterPro" id="IPR011545">
    <property type="entry name" value="DEAD/DEAH_box_helicase_dom"/>
</dbReference>
<dbReference type="InterPro" id="IPR017907">
    <property type="entry name" value="Znf_RING_CS"/>
</dbReference>
<evidence type="ECO:0000259" key="17">
    <source>
        <dbReference type="PROSITE" id="PS51873"/>
    </source>
</evidence>
<evidence type="ECO:0000313" key="18">
    <source>
        <dbReference type="EMBL" id="KAK1423752.1"/>
    </source>
</evidence>
<evidence type="ECO:0000256" key="9">
    <source>
        <dbReference type="ARBA" id="ARBA00022801"/>
    </source>
</evidence>
<feature type="region of interest" description="Disordered" evidence="14">
    <location>
        <begin position="1"/>
        <end position="33"/>
    </location>
</feature>
<dbReference type="CDD" id="cd20335">
    <property type="entry name" value="BRcat_RBR"/>
    <property type="match status" value="1"/>
</dbReference>
<dbReference type="SUPFAM" id="SSF52540">
    <property type="entry name" value="P-loop containing nucleoside triphosphate hydrolases"/>
    <property type="match status" value="1"/>
</dbReference>
<dbReference type="InterPro" id="IPR001650">
    <property type="entry name" value="Helicase_C-like"/>
</dbReference>
<dbReference type="InterPro" id="IPR011709">
    <property type="entry name" value="DEAD-box_helicase_OB_fold"/>
</dbReference>
<keyword evidence="5" id="KW-0677">Repeat</keyword>
<evidence type="ECO:0000256" key="7">
    <source>
        <dbReference type="ARBA" id="ARBA00022771"/>
    </source>
</evidence>
<dbReference type="CDD" id="cd00590">
    <property type="entry name" value="RRM_SF"/>
    <property type="match status" value="1"/>
</dbReference>
<dbReference type="SUPFAM" id="SSF57850">
    <property type="entry name" value="RING/U-box"/>
    <property type="match status" value="3"/>
</dbReference>
<dbReference type="PANTHER" id="PTHR18934">
    <property type="entry name" value="ATP-DEPENDENT RNA HELICASE"/>
    <property type="match status" value="1"/>
</dbReference>
<keyword evidence="12" id="KW-0067">ATP-binding</keyword>
<dbReference type="PROSITE" id="PS00690">
    <property type="entry name" value="DEAH_ATP_HELICASE"/>
    <property type="match status" value="1"/>
</dbReference>
<dbReference type="SMART" id="SM00487">
    <property type="entry name" value="DEXDc"/>
    <property type="match status" value="1"/>
</dbReference>
<dbReference type="InterPro" id="IPR007502">
    <property type="entry name" value="Helicase-assoc_dom"/>
</dbReference>
<dbReference type="CDD" id="cd17917">
    <property type="entry name" value="DEXHc_RHA-like"/>
    <property type="match status" value="1"/>
</dbReference>
<dbReference type="Pfam" id="PF24637">
    <property type="entry name" value="RRM_DEAH11"/>
    <property type="match status" value="1"/>
</dbReference>
<evidence type="ECO:0000256" key="4">
    <source>
        <dbReference type="ARBA" id="ARBA00022723"/>
    </source>
</evidence>
<dbReference type="Gene3D" id="1.20.120.1750">
    <property type="match status" value="1"/>
</dbReference>
<keyword evidence="3" id="KW-0808">Transferase</keyword>
<dbReference type="PANTHER" id="PTHR18934:SF81">
    <property type="entry name" value="ATP-DEPENDENT RNA HELICASE DEAH11, CHLOROPLASTIC-RELATED"/>
    <property type="match status" value="1"/>
</dbReference>
<dbReference type="Proteomes" id="UP001229421">
    <property type="component" value="Unassembled WGS sequence"/>
</dbReference>
<keyword evidence="9" id="KW-0378">Hydrolase</keyword>
<dbReference type="GO" id="GO:0005524">
    <property type="term" value="F:ATP binding"/>
    <property type="evidence" value="ECO:0007669"/>
    <property type="project" value="UniProtKB-KW"/>
</dbReference>
<reference evidence="18" key="1">
    <citation type="journal article" date="2023" name="bioRxiv">
        <title>Improved chromosome-level genome assembly for marigold (Tagetes erecta).</title>
        <authorList>
            <person name="Jiang F."/>
            <person name="Yuan L."/>
            <person name="Wang S."/>
            <person name="Wang H."/>
            <person name="Xu D."/>
            <person name="Wang A."/>
            <person name="Fan W."/>
        </authorList>
    </citation>
    <scope>NUCLEOTIDE SEQUENCE</scope>
    <source>
        <strain evidence="18">WSJ</strain>
        <tissue evidence="18">Leaf</tissue>
    </source>
</reference>
<dbReference type="Pfam" id="PF00270">
    <property type="entry name" value="DEAD"/>
    <property type="match status" value="1"/>
</dbReference>
<dbReference type="InterPro" id="IPR056247">
    <property type="entry name" value="KH_DEAH11/12_2nd"/>
</dbReference>
<dbReference type="PROSITE" id="PS51192">
    <property type="entry name" value="HELICASE_ATP_BIND_1"/>
    <property type="match status" value="1"/>
</dbReference>
<dbReference type="GO" id="GO:0003724">
    <property type="term" value="F:RNA helicase activity"/>
    <property type="evidence" value="ECO:0007669"/>
    <property type="project" value="UniProtKB-EC"/>
</dbReference>
<organism evidence="18 19">
    <name type="scientific">Tagetes erecta</name>
    <name type="common">African marigold</name>
    <dbReference type="NCBI Taxonomy" id="13708"/>
    <lineage>
        <taxon>Eukaryota</taxon>
        <taxon>Viridiplantae</taxon>
        <taxon>Streptophyta</taxon>
        <taxon>Embryophyta</taxon>
        <taxon>Tracheophyta</taxon>
        <taxon>Spermatophyta</taxon>
        <taxon>Magnoliopsida</taxon>
        <taxon>eudicotyledons</taxon>
        <taxon>Gunneridae</taxon>
        <taxon>Pentapetalae</taxon>
        <taxon>asterids</taxon>
        <taxon>campanulids</taxon>
        <taxon>Asterales</taxon>
        <taxon>Asteraceae</taxon>
        <taxon>Asteroideae</taxon>
        <taxon>Heliantheae alliance</taxon>
        <taxon>Tageteae</taxon>
        <taxon>Tagetes</taxon>
    </lineage>
</organism>
<dbReference type="EMBL" id="JAUHHV010000005">
    <property type="protein sequence ID" value="KAK1423752.1"/>
    <property type="molecule type" value="Genomic_DNA"/>
</dbReference>
<dbReference type="FunFam" id="1.20.120.1080:FF:000033">
    <property type="entry name" value="RBR-type E3 ubiquitin transferase"/>
    <property type="match status" value="1"/>
</dbReference>
<dbReference type="InterPro" id="IPR002464">
    <property type="entry name" value="DNA/RNA_helicase_DEAH_CS"/>
</dbReference>
<evidence type="ECO:0000313" key="19">
    <source>
        <dbReference type="Proteomes" id="UP001229421"/>
    </source>
</evidence>
<evidence type="ECO:0000256" key="14">
    <source>
        <dbReference type="SAM" id="MobiDB-lite"/>
    </source>
</evidence>
<dbReference type="InterPro" id="IPR056246">
    <property type="entry name" value="KH_DEAH11/12_1st"/>
</dbReference>
<evidence type="ECO:0000256" key="2">
    <source>
        <dbReference type="ARBA" id="ARBA00012552"/>
    </source>
</evidence>
<evidence type="ECO:0000256" key="12">
    <source>
        <dbReference type="ARBA" id="ARBA00022840"/>
    </source>
</evidence>
<keyword evidence="4" id="KW-0479">Metal-binding</keyword>
<dbReference type="Pfam" id="PF21010">
    <property type="entry name" value="HA2_C"/>
    <property type="match status" value="1"/>
</dbReference>
<evidence type="ECO:0000259" key="15">
    <source>
        <dbReference type="PROSITE" id="PS51192"/>
    </source>
</evidence>
<protein>
    <recommendedName>
        <fullName evidence="2">RNA helicase</fullName>
        <ecNumber evidence="2">3.6.4.13</ecNumber>
    </recommendedName>
</protein>
<dbReference type="PROSITE" id="PS00028">
    <property type="entry name" value="ZINC_FINGER_C2H2_1"/>
    <property type="match status" value="1"/>
</dbReference>
<dbReference type="EC" id="3.6.4.13" evidence="2"/>
<keyword evidence="19" id="KW-1185">Reference proteome</keyword>
<evidence type="ECO:0000256" key="5">
    <source>
        <dbReference type="ARBA" id="ARBA00022737"/>
    </source>
</evidence>
<feature type="domain" description="RING-type" evidence="17">
    <location>
        <begin position="1501"/>
        <end position="1708"/>
    </location>
</feature>
<dbReference type="PROSITE" id="PS51873">
    <property type="entry name" value="TRIAD"/>
    <property type="match status" value="1"/>
</dbReference>
<evidence type="ECO:0000259" key="16">
    <source>
        <dbReference type="PROSITE" id="PS51194"/>
    </source>
</evidence>
<keyword evidence="10" id="KW-0347">Helicase</keyword>
<feature type="compositionally biased region" description="Polar residues" evidence="14">
    <location>
        <begin position="1"/>
        <end position="15"/>
    </location>
</feature>
<dbReference type="InterPro" id="IPR013083">
    <property type="entry name" value="Znf_RING/FYVE/PHD"/>
</dbReference>
<dbReference type="Pfam" id="PF01485">
    <property type="entry name" value="IBR"/>
    <property type="match status" value="1"/>
</dbReference>
<dbReference type="Pfam" id="PF24475">
    <property type="entry name" value="RBD_DEAH11"/>
    <property type="match status" value="1"/>
</dbReference>
<comment type="similarity">
    <text evidence="1">Belongs to the DEAD box helicase family. DEAH subfamily.</text>
</comment>
<comment type="caution">
    <text evidence="18">The sequence shown here is derived from an EMBL/GenBank/DDBJ whole genome shotgun (WGS) entry which is preliminary data.</text>
</comment>
<dbReference type="GO" id="GO:0008270">
    <property type="term" value="F:zinc ion binding"/>
    <property type="evidence" value="ECO:0007669"/>
    <property type="project" value="UniProtKB-KW"/>
</dbReference>
<keyword evidence="7" id="KW-0863">Zinc-finger</keyword>
<comment type="catalytic activity">
    <reaction evidence="13">
        <text>ATP + H2O = ADP + phosphate + H(+)</text>
        <dbReference type="Rhea" id="RHEA:13065"/>
        <dbReference type="ChEBI" id="CHEBI:15377"/>
        <dbReference type="ChEBI" id="CHEBI:15378"/>
        <dbReference type="ChEBI" id="CHEBI:30616"/>
        <dbReference type="ChEBI" id="CHEBI:43474"/>
        <dbReference type="ChEBI" id="CHEBI:456216"/>
        <dbReference type="EC" id="3.6.4.13"/>
    </reaction>
</comment>
<evidence type="ECO:0000256" key="3">
    <source>
        <dbReference type="ARBA" id="ARBA00022679"/>
    </source>
</evidence>
<dbReference type="CDD" id="cd22585">
    <property type="entry name" value="Rcat_RBR_DEAH12-like"/>
    <property type="match status" value="1"/>
</dbReference>
<dbReference type="InterPro" id="IPR014001">
    <property type="entry name" value="Helicase_ATP-bd"/>
</dbReference>
<dbReference type="PROSITE" id="PS00518">
    <property type="entry name" value="ZF_RING_1"/>
    <property type="match status" value="1"/>
</dbReference>
<dbReference type="GO" id="GO:0003723">
    <property type="term" value="F:RNA binding"/>
    <property type="evidence" value="ECO:0007669"/>
    <property type="project" value="TreeGrafter"/>
</dbReference>
<evidence type="ECO:0000256" key="13">
    <source>
        <dbReference type="ARBA" id="ARBA00047984"/>
    </source>
</evidence>